<feature type="transmembrane region" description="Helical" evidence="1">
    <location>
        <begin position="507"/>
        <end position="529"/>
    </location>
</feature>
<protein>
    <submittedName>
        <fullName evidence="2">ABC transporter</fullName>
    </submittedName>
</protein>
<feature type="transmembrane region" description="Helical" evidence="1">
    <location>
        <begin position="311"/>
        <end position="332"/>
    </location>
</feature>
<sequence length="535" mass="55607">MNAVIERTGRHTATGSLTGVATLLRLALRRDRIRLTVWIVLLTALPAYTPAALAMTYPDHEQRLARIELMQTPAGIMLSGPMFGTHHTALGAMIANELMLTLIIATSILAILTVIRHTRAEEEDGTAELVQSSVVGRHARTVAALLLVTATNAVLALTMTAALILGGFDVADSAAFSLGICVTAMVFGALAAVTAQLLRQSRTATGAAMGGLALAALIRGIGDVIEHSGSAVSWLSPIAWAQQMRSFVELRWWPLAMLSGLAAALVAVALACEGRREYDAGIITSTGERPRAMTIPNLFVLNLVLQRGQRIGWGVALFLAGLTFGSMTRSLLDAARGNELLARVLTDAGADGAYTTMTQFLAAATGAFVVAAVLRIHTDEQRGLAEPVLAASVSRWAWLLSAVAATLVSTTVLLAAAGLGNGLGAGIATGAPAEVWRLTGAALAQLPAMAVLAGIAALAAALRRPLIGWLAVGFVVVALYLGALLRLPRWLVDLSPVGQTTAPTEVPTLALAVMVVVAAGLTAAAGSIYRRRDVA</sequence>
<name>V5XHF4_MYCNE</name>
<proteinExistence type="predicted"/>
<dbReference type="EMBL" id="CP006936">
    <property type="protein sequence ID" value="AHC26834.1"/>
    <property type="molecule type" value="Genomic_DNA"/>
</dbReference>
<accession>V5XHF4</accession>
<keyword evidence="1" id="KW-1133">Transmembrane helix</keyword>
<organism evidence="2 3">
    <name type="scientific">Mycolicibacterium neoaurum VKM Ac-1815D</name>
    <dbReference type="NCBI Taxonomy" id="700508"/>
    <lineage>
        <taxon>Bacteria</taxon>
        <taxon>Bacillati</taxon>
        <taxon>Actinomycetota</taxon>
        <taxon>Actinomycetes</taxon>
        <taxon>Mycobacteriales</taxon>
        <taxon>Mycobacteriaceae</taxon>
        <taxon>Mycolicibacterium</taxon>
    </lineage>
</organism>
<reference evidence="2 3" key="1">
    <citation type="journal article" date="2014" name="Genome Announc.">
        <title>Complete Genome Sequence of Sterol-Transforming Mycobacterium neoaurum Strain VKM Ac-1815D.</title>
        <authorList>
            <person name="Shtratnikova V.Y."/>
            <person name="Bragin E.Y."/>
            <person name="Dovbnya D.V."/>
            <person name="Pekov Y.A."/>
            <person name="Schelkunov M.I."/>
            <person name="Strizhov N."/>
            <person name="Ivashina T.V."/>
            <person name="Ashapkin V.V."/>
            <person name="Donova M.V."/>
        </authorList>
    </citation>
    <scope>NUCLEOTIDE SEQUENCE [LARGE SCALE GENOMIC DNA]</scope>
    <source>
        <strain evidence="2 3">VKM Ac-1815D</strain>
    </source>
</reference>
<keyword evidence="1" id="KW-0812">Transmembrane</keyword>
<feature type="transmembrane region" description="Helical" evidence="1">
    <location>
        <begin position="466"/>
        <end position="487"/>
    </location>
</feature>
<keyword evidence="3" id="KW-1185">Reference proteome</keyword>
<feature type="transmembrane region" description="Helical" evidence="1">
    <location>
        <begin position="352"/>
        <end position="376"/>
    </location>
</feature>
<dbReference type="eggNOG" id="COG3559">
    <property type="taxonomic scope" value="Bacteria"/>
</dbReference>
<dbReference type="Proteomes" id="UP000018763">
    <property type="component" value="Chromosome"/>
</dbReference>
<dbReference type="GeneID" id="43451886"/>
<feature type="transmembrane region" description="Helical" evidence="1">
    <location>
        <begin position="174"/>
        <end position="195"/>
    </location>
</feature>
<dbReference type="KEGG" id="mne:D174_20750"/>
<feature type="transmembrane region" description="Helical" evidence="1">
    <location>
        <begin position="35"/>
        <end position="57"/>
    </location>
</feature>
<evidence type="ECO:0000313" key="2">
    <source>
        <dbReference type="EMBL" id="AHC26834.1"/>
    </source>
</evidence>
<feature type="transmembrane region" description="Helical" evidence="1">
    <location>
        <begin position="438"/>
        <end position="459"/>
    </location>
</feature>
<feature type="transmembrane region" description="Helical" evidence="1">
    <location>
        <begin position="396"/>
        <end position="418"/>
    </location>
</feature>
<dbReference type="RefSeq" id="WP_019510477.1">
    <property type="nucleotide sequence ID" value="NC_023036.2"/>
</dbReference>
<feature type="transmembrane region" description="Helical" evidence="1">
    <location>
        <begin position="89"/>
        <end position="115"/>
    </location>
</feature>
<feature type="transmembrane region" description="Helical" evidence="1">
    <location>
        <begin position="252"/>
        <end position="272"/>
    </location>
</feature>
<keyword evidence="1" id="KW-0472">Membrane</keyword>
<dbReference type="AlphaFoldDB" id="V5XHF4"/>
<evidence type="ECO:0000256" key="1">
    <source>
        <dbReference type="SAM" id="Phobius"/>
    </source>
</evidence>
<gene>
    <name evidence="2" type="ORF">D174_20750</name>
</gene>
<evidence type="ECO:0000313" key="3">
    <source>
        <dbReference type="Proteomes" id="UP000018763"/>
    </source>
</evidence>
<feature type="transmembrane region" description="Helical" evidence="1">
    <location>
        <begin position="207"/>
        <end position="225"/>
    </location>
</feature>
<feature type="transmembrane region" description="Helical" evidence="1">
    <location>
        <begin position="142"/>
        <end position="168"/>
    </location>
</feature>